<evidence type="ECO:0008006" key="5">
    <source>
        <dbReference type="Google" id="ProtNLM"/>
    </source>
</evidence>
<gene>
    <name evidence="3" type="ORF">RS3R1_36800</name>
</gene>
<reference evidence="3" key="3">
    <citation type="journal article" date="2023" name="J. Biotechnol.">
        <title>Draft Genome Sequences of Endophytic Pseudomonas Strains, Isolated from the Interior of Brassicaceae Plants.</title>
        <authorList>
            <person name="Kaneko H."/>
            <person name="Furuya T."/>
        </authorList>
    </citation>
    <scope>NUCLEOTIDE SEQUENCE</scope>
    <source>
        <strain evidence="3">RS3R-1</strain>
    </source>
</reference>
<dbReference type="InterPro" id="IPR040828">
    <property type="entry name" value="pPIWI_RE_REase"/>
</dbReference>
<reference evidence="3" key="1">
    <citation type="journal article" date="2021" name="Sci. Rep.">
        <title>An efficient direct screening system for microorganisms that activate plant immune responses based on plant-microbe interactions using cultured plant cells.</title>
        <authorList>
            <person name="Kurokawa M."/>
            <person name="Nakano M."/>
            <person name="Kitahata N."/>
            <person name="Kuchitsu K."/>
            <person name="Furuya T."/>
        </authorList>
    </citation>
    <scope>NUCLEOTIDE SEQUENCE</scope>
    <source>
        <strain evidence="3">RS3R-1</strain>
    </source>
</reference>
<dbReference type="EMBL" id="BSCQ01000042">
    <property type="protein sequence ID" value="GLH44592.1"/>
    <property type="molecule type" value="Genomic_DNA"/>
</dbReference>
<protein>
    <recommendedName>
        <fullName evidence="5">REase associating with pPIWI RE domain-containing protein</fullName>
    </recommendedName>
</protein>
<evidence type="ECO:0000259" key="2">
    <source>
        <dbReference type="Pfam" id="PF18156"/>
    </source>
</evidence>
<dbReference type="RefSeq" id="WP_281892221.1">
    <property type="nucleotide sequence ID" value="NZ_BSCQ01000042.1"/>
</dbReference>
<reference evidence="3" key="2">
    <citation type="submission" date="2022-11" db="EMBL/GenBank/DDBJ databases">
        <title>Draft genome sequencing of Pseudomonas atacamensis RS3R1.</title>
        <authorList>
            <person name="Furuya T."/>
            <person name="Kaneko H."/>
        </authorList>
    </citation>
    <scope>NUCLEOTIDE SEQUENCE</scope>
    <source>
        <strain evidence="3">RS3R-1</strain>
    </source>
</reference>
<dbReference type="Pfam" id="PF18156">
    <property type="entry name" value="pPIWI_RE_Y"/>
    <property type="match status" value="1"/>
</dbReference>
<dbReference type="Pfam" id="PF18154">
    <property type="entry name" value="pPIWI_RE_REase"/>
    <property type="match status" value="1"/>
</dbReference>
<feature type="domain" description="REase associating with pPIWI RE" evidence="1">
    <location>
        <begin position="240"/>
        <end position="342"/>
    </location>
</feature>
<evidence type="ECO:0000259" key="1">
    <source>
        <dbReference type="Pfam" id="PF18154"/>
    </source>
</evidence>
<organism evidence="3 4">
    <name type="scientific">Pseudomonas atacamensis</name>
    <dbReference type="NCBI Taxonomy" id="2565368"/>
    <lineage>
        <taxon>Bacteria</taxon>
        <taxon>Pseudomonadati</taxon>
        <taxon>Pseudomonadota</taxon>
        <taxon>Gammaproteobacteria</taxon>
        <taxon>Pseudomonadales</taxon>
        <taxon>Pseudomonadaceae</taxon>
        <taxon>Pseudomonas</taxon>
    </lineage>
</organism>
<dbReference type="InterPro" id="IPR041191">
    <property type="entry name" value="pPIWI_RE_Y"/>
</dbReference>
<keyword evidence="4" id="KW-1185">Reference proteome</keyword>
<dbReference type="Proteomes" id="UP001145022">
    <property type="component" value="Unassembled WGS sequence"/>
</dbReference>
<proteinExistence type="predicted"/>
<name>A0ABQ5PMI8_9PSED</name>
<sequence>MDSERFEYLLRLLSKAASLCGSDREAALLLLRESQAHLWRLNNTDALCSALDLERKLSQPLEQWLPESVRLGYSGPLLASGLPTQTCSEMLLELDAQQLSEAIQVNVREVLHLCRVISNGDALYRRFRRFLIENPVIETVQAAAVFIPLGRKLEDFYEPIPEHLAIDANLYRCPECRWPMNPQRREVQCDSAWCREKNSLFRWESNRLINFVTGQKLEGETAGKRYRLKSALWKYTLLPGLLELQLAEQLSEHGLDVTLWPDVDRSDLRITQGAMTTDLDAKVWVSPLALGRYLENLEYSSPRWIVIPDYQKSHLDWLRSICAKGLQVFTQTECIKELTQRANPF</sequence>
<accession>A0ABQ5PMI8</accession>
<evidence type="ECO:0000313" key="4">
    <source>
        <dbReference type="Proteomes" id="UP001145022"/>
    </source>
</evidence>
<evidence type="ECO:0000313" key="3">
    <source>
        <dbReference type="EMBL" id="GLH44592.1"/>
    </source>
</evidence>
<feature type="domain" description="pPIWI-RE three-gene island" evidence="2">
    <location>
        <begin position="58"/>
        <end position="137"/>
    </location>
</feature>
<comment type="caution">
    <text evidence="3">The sequence shown here is derived from an EMBL/GenBank/DDBJ whole genome shotgun (WGS) entry which is preliminary data.</text>
</comment>